<dbReference type="GO" id="GO:0004523">
    <property type="term" value="F:RNA-DNA hybrid ribonuclease activity"/>
    <property type="evidence" value="ECO:0007669"/>
    <property type="project" value="InterPro"/>
</dbReference>
<protein>
    <submittedName>
        <fullName evidence="2">RnhA</fullName>
    </submittedName>
</protein>
<dbReference type="InterPro" id="IPR002156">
    <property type="entry name" value="RNaseH_domain"/>
</dbReference>
<gene>
    <name evidence="2" type="primary">rnhA</name>
    <name evidence="2" type="ORF">CR513_00393</name>
</gene>
<name>A0A371IHQ2_MUCPR</name>
<dbReference type="PANTHER" id="PTHR48475:SF2">
    <property type="entry name" value="RIBONUCLEASE H"/>
    <property type="match status" value="1"/>
</dbReference>
<accession>A0A371IHQ2</accession>
<feature type="non-terminal residue" evidence="2">
    <location>
        <position position="1"/>
    </location>
</feature>
<feature type="domain" description="RNase H type-1" evidence="1">
    <location>
        <begin position="32"/>
        <end position="159"/>
    </location>
</feature>
<dbReference type="PROSITE" id="PS50879">
    <property type="entry name" value="RNASE_H_1"/>
    <property type="match status" value="1"/>
</dbReference>
<proteinExistence type="predicted"/>
<dbReference type="Proteomes" id="UP000257109">
    <property type="component" value="Unassembled WGS sequence"/>
</dbReference>
<dbReference type="PANTHER" id="PTHR48475">
    <property type="entry name" value="RIBONUCLEASE H"/>
    <property type="match status" value="1"/>
</dbReference>
<dbReference type="GO" id="GO:0003676">
    <property type="term" value="F:nucleic acid binding"/>
    <property type="evidence" value="ECO:0007669"/>
    <property type="project" value="InterPro"/>
</dbReference>
<dbReference type="AlphaFoldDB" id="A0A371IHQ2"/>
<dbReference type="EMBL" id="QJKJ01000060">
    <property type="protein sequence ID" value="RDY14543.1"/>
    <property type="molecule type" value="Genomic_DNA"/>
</dbReference>
<dbReference type="CDD" id="cd09279">
    <property type="entry name" value="RNase_HI_like"/>
    <property type="match status" value="1"/>
</dbReference>
<dbReference type="Gene3D" id="3.30.420.10">
    <property type="entry name" value="Ribonuclease H-like superfamily/Ribonuclease H"/>
    <property type="match status" value="1"/>
</dbReference>
<dbReference type="InterPro" id="IPR012337">
    <property type="entry name" value="RNaseH-like_sf"/>
</dbReference>
<evidence type="ECO:0000313" key="3">
    <source>
        <dbReference type="Proteomes" id="UP000257109"/>
    </source>
</evidence>
<keyword evidence="3" id="KW-1185">Reference proteome</keyword>
<organism evidence="2 3">
    <name type="scientific">Mucuna pruriens</name>
    <name type="common">Velvet bean</name>
    <name type="synonym">Dolichos pruriens</name>
    <dbReference type="NCBI Taxonomy" id="157652"/>
    <lineage>
        <taxon>Eukaryota</taxon>
        <taxon>Viridiplantae</taxon>
        <taxon>Streptophyta</taxon>
        <taxon>Embryophyta</taxon>
        <taxon>Tracheophyta</taxon>
        <taxon>Spermatophyta</taxon>
        <taxon>Magnoliopsida</taxon>
        <taxon>eudicotyledons</taxon>
        <taxon>Gunneridae</taxon>
        <taxon>Pentapetalae</taxon>
        <taxon>rosids</taxon>
        <taxon>fabids</taxon>
        <taxon>Fabales</taxon>
        <taxon>Fabaceae</taxon>
        <taxon>Papilionoideae</taxon>
        <taxon>50 kb inversion clade</taxon>
        <taxon>NPAAA clade</taxon>
        <taxon>indigoferoid/millettioid clade</taxon>
        <taxon>Phaseoleae</taxon>
        <taxon>Mucuna</taxon>
    </lineage>
</organism>
<dbReference type="InterPro" id="IPR036397">
    <property type="entry name" value="RNaseH_sf"/>
</dbReference>
<sequence>MYERRGHMRAQMLVDFVNELSPNIAKEEISIKRGEWILLVDSSSNKKGSEAKIIIEGLGRVIVDQLVRFGFKASNNQAEYEALHVEIRLAKELRATRLMIKSDSQLITGQVNGEYQARDLQLIQYLEAVKEQAFEKFTLWHVPRKKNEKADLLAKLASTRRGGLNKTIVQEALGQPTVQEPAVLSSEWQLSWFDPIINHLYIDSVLDDPQEAKRIKRSYTKEASLFLCYGALGSGKQKKPWKKSMRGCVEAILEGELWLAKLCTRDFTS</sequence>
<reference evidence="2" key="1">
    <citation type="submission" date="2018-05" db="EMBL/GenBank/DDBJ databases">
        <title>Draft genome of Mucuna pruriens seed.</title>
        <authorList>
            <person name="Nnadi N.E."/>
            <person name="Vos R."/>
            <person name="Hasami M.H."/>
            <person name="Devisetty U.K."/>
            <person name="Aguiy J.C."/>
        </authorList>
    </citation>
    <scope>NUCLEOTIDE SEQUENCE [LARGE SCALE GENOMIC DNA]</scope>
    <source>
        <strain evidence="2">JCA_2017</strain>
    </source>
</reference>
<comment type="caution">
    <text evidence="2">The sequence shown here is derived from an EMBL/GenBank/DDBJ whole genome shotgun (WGS) entry which is preliminary data.</text>
</comment>
<dbReference type="OrthoDB" id="2016287at2759"/>
<evidence type="ECO:0000313" key="2">
    <source>
        <dbReference type="EMBL" id="RDY14543.1"/>
    </source>
</evidence>
<evidence type="ECO:0000259" key="1">
    <source>
        <dbReference type="PROSITE" id="PS50879"/>
    </source>
</evidence>
<dbReference type="Pfam" id="PF13456">
    <property type="entry name" value="RVT_3"/>
    <property type="match status" value="1"/>
</dbReference>
<dbReference type="SUPFAM" id="SSF53098">
    <property type="entry name" value="Ribonuclease H-like"/>
    <property type="match status" value="1"/>
</dbReference>